<dbReference type="InterPro" id="IPR053151">
    <property type="entry name" value="RNase_H-like"/>
</dbReference>
<dbReference type="PROSITE" id="PS50879">
    <property type="entry name" value="RNASE_H_1"/>
    <property type="match status" value="1"/>
</dbReference>
<feature type="domain" description="RNase H type-1" evidence="1">
    <location>
        <begin position="189"/>
        <end position="319"/>
    </location>
</feature>
<dbReference type="InterPro" id="IPR012337">
    <property type="entry name" value="RNaseH-like_sf"/>
</dbReference>
<reference evidence="2 3" key="1">
    <citation type="submission" date="2024-04" db="EMBL/GenBank/DDBJ databases">
        <authorList>
            <person name="Fracassetti M."/>
        </authorList>
    </citation>
    <scope>NUCLEOTIDE SEQUENCE [LARGE SCALE GENOMIC DNA]</scope>
</reference>
<keyword evidence="3" id="KW-1185">Reference proteome</keyword>
<accession>A0AAV2CU67</accession>
<dbReference type="AlphaFoldDB" id="A0AAV2CU67"/>
<name>A0AAV2CU67_9ROSI</name>
<dbReference type="InterPro" id="IPR026960">
    <property type="entry name" value="RVT-Znf"/>
</dbReference>
<protein>
    <recommendedName>
        <fullName evidence="1">RNase H type-1 domain-containing protein</fullName>
    </recommendedName>
</protein>
<dbReference type="CDD" id="cd06222">
    <property type="entry name" value="RNase_H_like"/>
    <property type="match status" value="1"/>
</dbReference>
<dbReference type="InterPro" id="IPR002156">
    <property type="entry name" value="RNaseH_domain"/>
</dbReference>
<evidence type="ECO:0000313" key="2">
    <source>
        <dbReference type="EMBL" id="CAL1359363.1"/>
    </source>
</evidence>
<dbReference type="EMBL" id="OZ034814">
    <property type="protein sequence ID" value="CAL1359363.1"/>
    <property type="molecule type" value="Genomic_DNA"/>
</dbReference>
<organism evidence="2 3">
    <name type="scientific">Linum trigynum</name>
    <dbReference type="NCBI Taxonomy" id="586398"/>
    <lineage>
        <taxon>Eukaryota</taxon>
        <taxon>Viridiplantae</taxon>
        <taxon>Streptophyta</taxon>
        <taxon>Embryophyta</taxon>
        <taxon>Tracheophyta</taxon>
        <taxon>Spermatophyta</taxon>
        <taxon>Magnoliopsida</taxon>
        <taxon>eudicotyledons</taxon>
        <taxon>Gunneridae</taxon>
        <taxon>Pentapetalae</taxon>
        <taxon>rosids</taxon>
        <taxon>fabids</taxon>
        <taxon>Malpighiales</taxon>
        <taxon>Linaceae</taxon>
        <taxon>Linum</taxon>
    </lineage>
</organism>
<dbReference type="Proteomes" id="UP001497516">
    <property type="component" value="Chromosome 10"/>
</dbReference>
<dbReference type="Pfam" id="PF13966">
    <property type="entry name" value="zf-RVT"/>
    <property type="match status" value="1"/>
</dbReference>
<sequence>MCSTGSSNQPRIWSHIWKLQVPERVRCFAWLVAHNRISCNEQRVKRHLSSSPFCYRCPLQVETPLHALRDCPPAAYTWSRLVPAERQFSFFSNSLEQWLSSNLKEEDKLGGDIPWNAYFSIGLWNLWKNRNDGAFNGIEKTLSPPSLLQATKIKADLWYKAWSAPRRVLGRRPVSLQRTPTEIGWSPPPAGWDKMNVDGAANGRQGPAGAGGILRNSEGRWIGGFVCSLGSCSAILAELWGIYHGLGVAWQQGSRALILETDSQMALQLIDKRTDPLHPHSTLLGAIRRRIARDWVVKLAHTYREGNRAADWLSKHSLVYPYGKLELTTPPQGIQHIIRDDCRGTTFTRSIVTAPHTHLAL</sequence>
<dbReference type="GO" id="GO:0004523">
    <property type="term" value="F:RNA-DNA hybrid ribonuclease activity"/>
    <property type="evidence" value="ECO:0007669"/>
    <property type="project" value="InterPro"/>
</dbReference>
<dbReference type="SUPFAM" id="SSF53098">
    <property type="entry name" value="Ribonuclease H-like"/>
    <property type="match status" value="1"/>
</dbReference>
<gene>
    <name evidence="2" type="ORF">LTRI10_LOCUS6854</name>
</gene>
<dbReference type="InterPro" id="IPR036397">
    <property type="entry name" value="RNaseH_sf"/>
</dbReference>
<dbReference type="GO" id="GO:0003676">
    <property type="term" value="F:nucleic acid binding"/>
    <property type="evidence" value="ECO:0007669"/>
    <property type="project" value="InterPro"/>
</dbReference>
<dbReference type="PANTHER" id="PTHR47723:SF13">
    <property type="entry name" value="PUTATIVE-RELATED"/>
    <property type="match status" value="1"/>
</dbReference>
<dbReference type="PANTHER" id="PTHR47723">
    <property type="entry name" value="OS05G0353850 PROTEIN"/>
    <property type="match status" value="1"/>
</dbReference>
<evidence type="ECO:0000259" key="1">
    <source>
        <dbReference type="PROSITE" id="PS50879"/>
    </source>
</evidence>
<dbReference type="Pfam" id="PF13456">
    <property type="entry name" value="RVT_3"/>
    <property type="match status" value="1"/>
</dbReference>
<dbReference type="Gene3D" id="3.30.420.10">
    <property type="entry name" value="Ribonuclease H-like superfamily/Ribonuclease H"/>
    <property type="match status" value="1"/>
</dbReference>
<proteinExistence type="predicted"/>
<dbReference type="InterPro" id="IPR044730">
    <property type="entry name" value="RNase_H-like_dom_plant"/>
</dbReference>
<evidence type="ECO:0000313" key="3">
    <source>
        <dbReference type="Proteomes" id="UP001497516"/>
    </source>
</evidence>